<feature type="region of interest" description="Disordered" evidence="1">
    <location>
        <begin position="131"/>
        <end position="171"/>
    </location>
</feature>
<evidence type="ECO:0000313" key="3">
    <source>
        <dbReference type="Proteomes" id="UP000799424"/>
    </source>
</evidence>
<sequence>MAFKYGRSAIRRTLDIIEPSDSDDIYSISDEEPTQQDLNNQRLTQAINYLNEEGGEDSPAAFIDRVNRIDEALLQKLPQQSHDFDQKLYRRARAMVLDVQRDYQDAAEEESMQMDSEDYLPEYYAPTAADDALYRGDTPPPPPPPTPTPAAGRPPSRALASRRQGSDDNVQREREFIYGGPKNEPENWHKDFPASLPFPETLLMVHWESLKIDYDLSQSKKDSGVVDTYISFDHPLLKPYMSLPQYDSGSRFKLPLVSSEDQLAVSNMWSLEKAVNAFNKSDQSEGLTKDYAPRISLGKFQLNDNQQHHRVVVQNQIRRALAASPLKPKVSSSNATRTPNYASSSITPGAAALAKSTTGKSPERTGPAVRRITTQVKKSLDVQPVAERATPTSKPTPALSKTATHVQIPKRGRGRPRKEPLPDADTNHNAETPLPQTLGKRKPSAGSQPYTPAKSSVKKVLRDAKRQKTVSPKKVGFVDPTALEDDLEGPRYSASAIQTPPRVVKVTKASQAGTQAKKKRGKKATEESASEDEYVSRVKRQRKDSGLGVQGLRKGTTRSGTKFGI</sequence>
<evidence type="ECO:0000256" key="1">
    <source>
        <dbReference type="SAM" id="MobiDB-lite"/>
    </source>
</evidence>
<dbReference type="Proteomes" id="UP000799424">
    <property type="component" value="Unassembled WGS sequence"/>
</dbReference>
<protein>
    <submittedName>
        <fullName evidence="2">Uncharacterized protein</fullName>
    </submittedName>
</protein>
<dbReference type="EMBL" id="MU006232">
    <property type="protein sequence ID" value="KAF2823583.1"/>
    <property type="molecule type" value="Genomic_DNA"/>
</dbReference>
<accession>A0A6A6ZS23</accession>
<proteinExistence type="predicted"/>
<gene>
    <name evidence="2" type="ORF">CC86DRAFT_409487</name>
</gene>
<evidence type="ECO:0000313" key="2">
    <source>
        <dbReference type="EMBL" id="KAF2823583.1"/>
    </source>
</evidence>
<dbReference type="AlphaFoldDB" id="A0A6A6ZS23"/>
<feature type="compositionally biased region" description="Polar residues" evidence="1">
    <location>
        <begin position="445"/>
        <end position="454"/>
    </location>
</feature>
<feature type="compositionally biased region" description="Polar residues" evidence="1">
    <location>
        <begin position="330"/>
        <end position="347"/>
    </location>
</feature>
<feature type="compositionally biased region" description="Pro residues" evidence="1">
    <location>
        <begin position="138"/>
        <end position="148"/>
    </location>
</feature>
<organism evidence="2 3">
    <name type="scientific">Ophiobolus disseminans</name>
    <dbReference type="NCBI Taxonomy" id="1469910"/>
    <lineage>
        <taxon>Eukaryota</taxon>
        <taxon>Fungi</taxon>
        <taxon>Dikarya</taxon>
        <taxon>Ascomycota</taxon>
        <taxon>Pezizomycotina</taxon>
        <taxon>Dothideomycetes</taxon>
        <taxon>Pleosporomycetidae</taxon>
        <taxon>Pleosporales</taxon>
        <taxon>Pleosporineae</taxon>
        <taxon>Phaeosphaeriaceae</taxon>
        <taxon>Ophiobolus</taxon>
    </lineage>
</organism>
<reference evidence="2" key="1">
    <citation type="journal article" date="2020" name="Stud. Mycol.">
        <title>101 Dothideomycetes genomes: a test case for predicting lifestyles and emergence of pathogens.</title>
        <authorList>
            <person name="Haridas S."/>
            <person name="Albert R."/>
            <person name="Binder M."/>
            <person name="Bloem J."/>
            <person name="Labutti K."/>
            <person name="Salamov A."/>
            <person name="Andreopoulos B."/>
            <person name="Baker S."/>
            <person name="Barry K."/>
            <person name="Bills G."/>
            <person name="Bluhm B."/>
            <person name="Cannon C."/>
            <person name="Castanera R."/>
            <person name="Culley D."/>
            <person name="Daum C."/>
            <person name="Ezra D."/>
            <person name="Gonzalez J."/>
            <person name="Henrissat B."/>
            <person name="Kuo A."/>
            <person name="Liang C."/>
            <person name="Lipzen A."/>
            <person name="Lutzoni F."/>
            <person name="Magnuson J."/>
            <person name="Mondo S."/>
            <person name="Nolan M."/>
            <person name="Ohm R."/>
            <person name="Pangilinan J."/>
            <person name="Park H.-J."/>
            <person name="Ramirez L."/>
            <person name="Alfaro M."/>
            <person name="Sun H."/>
            <person name="Tritt A."/>
            <person name="Yoshinaga Y."/>
            <person name="Zwiers L.-H."/>
            <person name="Turgeon B."/>
            <person name="Goodwin S."/>
            <person name="Spatafora J."/>
            <person name="Crous P."/>
            <person name="Grigoriev I."/>
        </authorList>
    </citation>
    <scope>NUCLEOTIDE SEQUENCE</scope>
    <source>
        <strain evidence="2">CBS 113818</strain>
    </source>
</reference>
<feature type="compositionally biased region" description="Basic and acidic residues" evidence="1">
    <location>
        <begin position="417"/>
        <end position="428"/>
    </location>
</feature>
<keyword evidence="3" id="KW-1185">Reference proteome</keyword>
<name>A0A6A6ZS23_9PLEO</name>
<dbReference type="OrthoDB" id="3779124at2759"/>
<feature type="region of interest" description="Disordered" evidence="1">
    <location>
        <begin position="324"/>
        <end position="565"/>
    </location>
</feature>
<feature type="compositionally biased region" description="Polar residues" evidence="1">
    <location>
        <begin position="390"/>
        <end position="405"/>
    </location>
</feature>